<gene>
    <name evidence="1" type="ORF">LENED_012729</name>
</gene>
<dbReference type="AlphaFoldDB" id="A0A1Q3ETA3"/>
<evidence type="ECO:0000313" key="2">
    <source>
        <dbReference type="Proteomes" id="UP000188533"/>
    </source>
</evidence>
<protein>
    <submittedName>
        <fullName evidence="1">Uncharacterized protein</fullName>
    </submittedName>
</protein>
<comment type="caution">
    <text evidence="1">The sequence shown here is derived from an EMBL/GenBank/DDBJ whole genome shotgun (WGS) entry which is preliminary data.</text>
</comment>
<keyword evidence="2" id="KW-1185">Reference proteome</keyword>
<reference evidence="1 2" key="1">
    <citation type="submission" date="2016-08" db="EMBL/GenBank/DDBJ databases">
        <authorList>
            <consortium name="Lentinula edodes genome sequencing consortium"/>
            <person name="Sakamoto Y."/>
            <person name="Nakade K."/>
            <person name="Sato S."/>
            <person name="Yoshida Y."/>
            <person name="Miyazaki K."/>
            <person name="Natsume S."/>
            <person name="Konno N."/>
        </authorList>
    </citation>
    <scope>NUCLEOTIDE SEQUENCE [LARGE SCALE GENOMIC DNA]</scope>
    <source>
        <strain evidence="1 2">NBRC 111202</strain>
    </source>
</reference>
<sequence>MVSESSQDIKAIQRQNVDKETLLEIRRQIAKNALPTGQLDLQHVLEILKLSKSEIQVQVDEDSTVFKADKGSLWNSPHLTRMIETAEQETRK</sequence>
<name>A0A1Q3ETA3_LENED</name>
<accession>A0A1Q3ETA3</accession>
<dbReference type="Proteomes" id="UP000188533">
    <property type="component" value="Unassembled WGS sequence"/>
</dbReference>
<reference evidence="1 2" key="2">
    <citation type="submission" date="2017-02" db="EMBL/GenBank/DDBJ databases">
        <title>A genome survey and senescence transcriptome analysis in Lentinula edodes.</title>
        <authorList>
            <person name="Sakamoto Y."/>
            <person name="Nakade K."/>
            <person name="Sato S."/>
            <person name="Yoshida Y."/>
            <person name="Miyazaki K."/>
            <person name="Natsume S."/>
            <person name="Konno N."/>
        </authorList>
    </citation>
    <scope>NUCLEOTIDE SEQUENCE [LARGE SCALE GENOMIC DNA]</scope>
    <source>
        <strain evidence="1 2">NBRC 111202</strain>
    </source>
</reference>
<dbReference type="EMBL" id="BDGU01001752">
    <property type="protein sequence ID" value="GAW10461.1"/>
    <property type="molecule type" value="Genomic_DNA"/>
</dbReference>
<proteinExistence type="predicted"/>
<evidence type="ECO:0000313" key="1">
    <source>
        <dbReference type="EMBL" id="GAW10461.1"/>
    </source>
</evidence>
<organism evidence="1 2">
    <name type="scientific">Lentinula edodes</name>
    <name type="common">Shiitake mushroom</name>
    <name type="synonym">Lentinus edodes</name>
    <dbReference type="NCBI Taxonomy" id="5353"/>
    <lineage>
        <taxon>Eukaryota</taxon>
        <taxon>Fungi</taxon>
        <taxon>Dikarya</taxon>
        <taxon>Basidiomycota</taxon>
        <taxon>Agaricomycotina</taxon>
        <taxon>Agaricomycetes</taxon>
        <taxon>Agaricomycetidae</taxon>
        <taxon>Agaricales</taxon>
        <taxon>Marasmiineae</taxon>
        <taxon>Omphalotaceae</taxon>
        <taxon>Lentinula</taxon>
    </lineage>
</organism>